<name>A0A9P5NZ67_GYMJU</name>
<feature type="compositionally biased region" description="Basic and acidic residues" evidence="1">
    <location>
        <begin position="51"/>
        <end position="68"/>
    </location>
</feature>
<evidence type="ECO:0000313" key="4">
    <source>
        <dbReference type="Proteomes" id="UP000724874"/>
    </source>
</evidence>
<reference evidence="3" key="1">
    <citation type="submission" date="2020-11" db="EMBL/GenBank/DDBJ databases">
        <authorList>
            <consortium name="DOE Joint Genome Institute"/>
            <person name="Ahrendt S."/>
            <person name="Riley R."/>
            <person name="Andreopoulos W."/>
            <person name="LaButti K."/>
            <person name="Pangilinan J."/>
            <person name="Ruiz-duenas F.J."/>
            <person name="Barrasa J.M."/>
            <person name="Sanchez-Garcia M."/>
            <person name="Camarero S."/>
            <person name="Miyauchi S."/>
            <person name="Serrano A."/>
            <person name="Linde D."/>
            <person name="Babiker R."/>
            <person name="Drula E."/>
            <person name="Ayuso-Fernandez I."/>
            <person name="Pacheco R."/>
            <person name="Padilla G."/>
            <person name="Ferreira P."/>
            <person name="Barriuso J."/>
            <person name="Kellner H."/>
            <person name="Castanera R."/>
            <person name="Alfaro M."/>
            <person name="Ramirez L."/>
            <person name="Pisabarro A.G."/>
            <person name="Kuo A."/>
            <person name="Tritt A."/>
            <person name="Lipzen A."/>
            <person name="He G."/>
            <person name="Yan M."/>
            <person name="Ng V."/>
            <person name="Cullen D."/>
            <person name="Martin F."/>
            <person name="Rosso M.-N."/>
            <person name="Henrissat B."/>
            <person name="Hibbett D."/>
            <person name="Martinez A.T."/>
            <person name="Grigoriev I.V."/>
        </authorList>
    </citation>
    <scope>NUCLEOTIDE SEQUENCE</scope>
    <source>
        <strain evidence="3">AH 44721</strain>
    </source>
</reference>
<feature type="compositionally biased region" description="Polar residues" evidence="1">
    <location>
        <begin position="407"/>
        <end position="432"/>
    </location>
</feature>
<gene>
    <name evidence="3" type="ORF">CPB84DRAFT_936188</name>
</gene>
<feature type="compositionally biased region" description="Pro residues" evidence="1">
    <location>
        <begin position="277"/>
        <end position="291"/>
    </location>
</feature>
<dbReference type="AlphaFoldDB" id="A0A9P5NZ67"/>
<dbReference type="EMBL" id="JADNYJ010000004">
    <property type="protein sequence ID" value="KAF8911629.1"/>
    <property type="molecule type" value="Genomic_DNA"/>
</dbReference>
<dbReference type="InterPro" id="IPR011333">
    <property type="entry name" value="SKP1/BTB/POZ_sf"/>
</dbReference>
<dbReference type="CDD" id="cd18186">
    <property type="entry name" value="BTB_POZ_ZBTB_KLHL-like"/>
    <property type="match status" value="1"/>
</dbReference>
<protein>
    <recommendedName>
        <fullName evidence="2">BTB domain-containing protein</fullName>
    </recommendedName>
</protein>
<dbReference type="SUPFAM" id="SSF54695">
    <property type="entry name" value="POZ domain"/>
    <property type="match status" value="1"/>
</dbReference>
<feature type="region of interest" description="Disordered" evidence="1">
    <location>
        <begin position="112"/>
        <end position="319"/>
    </location>
</feature>
<feature type="compositionally biased region" description="Acidic residues" evidence="1">
    <location>
        <begin position="187"/>
        <end position="200"/>
    </location>
</feature>
<proteinExistence type="predicted"/>
<sequence length="666" mass="72806">MADLHRGAQVAAANADANTNVNVRAGARTPSPYSSARSSSPRRCVSYLDYEDSRASSPREEHQQESRKGYNPFLRTRTEILPSPSSYVSLPQTPPSPAIRRICISRSRIPSPSYSAANEIAGGDSYSPSPPPLLPHPPQPIVIVIPETDRTRSPSYANSDDGATPEPISPEYVPNKTLSPRYIVQNETDENDDDDDVDDDDGRRSDASRGLVDAPIPNIPRWLTDWSKSAVKDSRSIHAPPKRSRPPLPPVPTKVDNNGDGGAWQNGDSVPLFQPYPSQPQPQPQRAPAPLAPQNRIQAQARAQDQTQTGASKAEGTPQFALRSDSMAHMSRNDYYASAFPSSWPTIPPYASPPPAPSTTTSTLESPVHATAIRVPVNNSNNNGFGMQTSQFHQPANVQRMSHFFNTPNCGQSTARSGSVSGSNRDIPNSYGSGPMPNPLYTSSTLPKDRTSAFLPPPSWSELAPPQRRLRFAPLPPTPGSDTRRGSGPPPVIPHFHNSIYCPPPPPPMPPQPSNYTGVGVGNMNMYTYQAPTPRPVVPPVVIPIPPAPSFSTPSVTGAPRVQHSTLNMNLFGTNSYPASKKYCFADATVVFRVENCLYKVHRHFFELHSPHLRQLLRPYYFSFNNHIFLSDVKKVEFERLLSIFYPSDLTKRTSTPSPDGPPCSS</sequence>
<comment type="caution">
    <text evidence="3">The sequence shown here is derived from an EMBL/GenBank/DDBJ whole genome shotgun (WGS) entry which is preliminary data.</text>
</comment>
<feature type="compositionally biased region" description="Low complexity" evidence="1">
    <location>
        <begin position="292"/>
        <end position="311"/>
    </location>
</feature>
<feature type="domain" description="BTB" evidence="2">
    <location>
        <begin position="586"/>
        <end position="654"/>
    </location>
</feature>
<evidence type="ECO:0000259" key="2">
    <source>
        <dbReference type="PROSITE" id="PS50097"/>
    </source>
</evidence>
<feature type="region of interest" description="Disordered" evidence="1">
    <location>
        <begin position="407"/>
        <end position="492"/>
    </location>
</feature>
<dbReference type="OrthoDB" id="2367075at2759"/>
<feature type="compositionally biased region" description="Low complexity" evidence="1">
    <location>
        <begin position="8"/>
        <end position="43"/>
    </location>
</feature>
<dbReference type="PROSITE" id="PS50097">
    <property type="entry name" value="BTB"/>
    <property type="match status" value="1"/>
</dbReference>
<feature type="compositionally biased region" description="Pro residues" evidence="1">
    <location>
        <begin position="128"/>
        <end position="140"/>
    </location>
</feature>
<feature type="region of interest" description="Disordered" evidence="1">
    <location>
        <begin position="1"/>
        <end position="72"/>
    </location>
</feature>
<evidence type="ECO:0000313" key="3">
    <source>
        <dbReference type="EMBL" id="KAF8911629.1"/>
    </source>
</evidence>
<keyword evidence="4" id="KW-1185">Reference proteome</keyword>
<organism evidence="3 4">
    <name type="scientific">Gymnopilus junonius</name>
    <name type="common">Spectacular rustgill mushroom</name>
    <name type="synonym">Gymnopilus spectabilis subsp. junonius</name>
    <dbReference type="NCBI Taxonomy" id="109634"/>
    <lineage>
        <taxon>Eukaryota</taxon>
        <taxon>Fungi</taxon>
        <taxon>Dikarya</taxon>
        <taxon>Basidiomycota</taxon>
        <taxon>Agaricomycotina</taxon>
        <taxon>Agaricomycetes</taxon>
        <taxon>Agaricomycetidae</taxon>
        <taxon>Agaricales</taxon>
        <taxon>Agaricineae</taxon>
        <taxon>Hymenogastraceae</taxon>
        <taxon>Gymnopilus</taxon>
    </lineage>
</organism>
<dbReference type="Proteomes" id="UP000724874">
    <property type="component" value="Unassembled WGS sequence"/>
</dbReference>
<dbReference type="Pfam" id="PF00651">
    <property type="entry name" value="BTB"/>
    <property type="match status" value="1"/>
</dbReference>
<accession>A0A9P5NZ67</accession>
<evidence type="ECO:0000256" key="1">
    <source>
        <dbReference type="SAM" id="MobiDB-lite"/>
    </source>
</evidence>
<dbReference type="InterPro" id="IPR000210">
    <property type="entry name" value="BTB/POZ_dom"/>
</dbReference>